<dbReference type="PROSITE" id="PS00615">
    <property type="entry name" value="C_TYPE_LECTIN_1"/>
    <property type="match status" value="1"/>
</dbReference>
<dbReference type="PROSITE" id="PS00010">
    <property type="entry name" value="ASX_HYDROXYL"/>
    <property type="match status" value="2"/>
</dbReference>
<feature type="domain" description="Sushi" evidence="20">
    <location>
        <begin position="675"/>
        <end position="731"/>
    </location>
</feature>
<feature type="domain" description="EMI" evidence="21">
    <location>
        <begin position="31"/>
        <end position="96"/>
    </location>
</feature>
<keyword evidence="4 11" id="KW-0245">EGF-like domain</keyword>
<dbReference type="FunFam" id="2.10.25.10:FF:000038">
    <property type="entry name" value="Fibrillin 2"/>
    <property type="match status" value="2"/>
</dbReference>
<dbReference type="InterPro" id="IPR035976">
    <property type="entry name" value="Sushi/SCR/CCP_sf"/>
</dbReference>
<dbReference type="PROSITE" id="PS50095">
    <property type="entry name" value="PLAT"/>
    <property type="match status" value="1"/>
</dbReference>
<dbReference type="InterPro" id="IPR011489">
    <property type="entry name" value="EMI_domain"/>
</dbReference>
<dbReference type="InterPro" id="IPR018378">
    <property type="entry name" value="C-type_lectin_CS"/>
</dbReference>
<feature type="domain" description="C-type lectin" evidence="17">
    <location>
        <begin position="292"/>
        <end position="409"/>
    </location>
</feature>
<feature type="transmembrane region" description="Helical" evidence="14">
    <location>
        <begin position="1609"/>
        <end position="1628"/>
    </location>
</feature>
<keyword evidence="9 14" id="KW-0472">Membrane</keyword>
<evidence type="ECO:0000259" key="18">
    <source>
        <dbReference type="PROSITE" id="PS50095"/>
    </source>
</evidence>
<dbReference type="FunFam" id="2.60.60.20:FF:000022">
    <property type="entry name" value="Uncharacterized protein"/>
    <property type="match status" value="1"/>
</dbReference>
<dbReference type="PROSITE" id="PS50026">
    <property type="entry name" value="EGF_3"/>
    <property type="match status" value="2"/>
</dbReference>
<dbReference type="InterPro" id="IPR018097">
    <property type="entry name" value="EGF_Ca-bd_CS"/>
</dbReference>
<evidence type="ECO:0000256" key="12">
    <source>
        <dbReference type="PROSITE-ProRule" id="PRU00302"/>
    </source>
</evidence>
<dbReference type="InterPro" id="IPR000436">
    <property type="entry name" value="Sushi_SCR_CCP_dom"/>
</dbReference>
<feature type="disulfide bond" evidence="12">
    <location>
        <begin position="702"/>
        <end position="729"/>
    </location>
</feature>
<dbReference type="Pfam" id="PF01477">
    <property type="entry name" value="PLAT"/>
    <property type="match status" value="1"/>
</dbReference>
<dbReference type="Gene3D" id="2.60.220.50">
    <property type="match status" value="1"/>
</dbReference>
<keyword evidence="8 14" id="KW-1133">Transmembrane helix</keyword>
<feature type="transmembrane region" description="Helical" evidence="14">
    <location>
        <begin position="2089"/>
        <end position="2112"/>
    </location>
</feature>
<protein>
    <submittedName>
        <fullName evidence="22">PKD1L3 protein</fullName>
    </submittedName>
</protein>
<evidence type="ECO:0000256" key="1">
    <source>
        <dbReference type="ARBA" id="ARBA00004651"/>
    </source>
</evidence>
<feature type="transmembrane region" description="Helical" evidence="14">
    <location>
        <begin position="1402"/>
        <end position="1422"/>
    </location>
</feature>
<feature type="transmembrane region" description="Helical" evidence="14">
    <location>
        <begin position="2053"/>
        <end position="2077"/>
    </location>
</feature>
<dbReference type="SMART" id="SM00034">
    <property type="entry name" value="CLECT"/>
    <property type="match status" value="3"/>
</dbReference>
<dbReference type="InterPro" id="IPR057244">
    <property type="entry name" value="GAIN_B"/>
</dbReference>
<dbReference type="CDD" id="cd00033">
    <property type="entry name" value="CCP"/>
    <property type="match status" value="4"/>
</dbReference>
<dbReference type="SMART" id="SM00179">
    <property type="entry name" value="EGF_CA"/>
    <property type="match status" value="2"/>
</dbReference>
<dbReference type="EMBL" id="OV696697">
    <property type="protein sequence ID" value="CAH1241505.1"/>
    <property type="molecule type" value="Genomic_DNA"/>
</dbReference>
<feature type="transmembrane region" description="Helical" evidence="14">
    <location>
        <begin position="1652"/>
        <end position="1673"/>
    </location>
</feature>
<dbReference type="CDD" id="cd00054">
    <property type="entry name" value="EGF_CA"/>
    <property type="match status" value="2"/>
</dbReference>
<feature type="transmembrane region" description="Helical" evidence="14">
    <location>
        <begin position="2249"/>
        <end position="2277"/>
    </location>
</feature>
<gene>
    <name evidence="22" type="primary">PKD1L3</name>
    <name evidence="22" type="ORF">BLAG_LOCUS5123</name>
</gene>
<organism evidence="22 23">
    <name type="scientific">Branchiostoma lanceolatum</name>
    <name type="common">Common lancelet</name>
    <name type="synonym">Amphioxus lanceolatum</name>
    <dbReference type="NCBI Taxonomy" id="7740"/>
    <lineage>
        <taxon>Eukaryota</taxon>
        <taxon>Metazoa</taxon>
        <taxon>Chordata</taxon>
        <taxon>Cephalochordata</taxon>
        <taxon>Leptocardii</taxon>
        <taxon>Amphioxiformes</taxon>
        <taxon>Branchiostomatidae</taxon>
        <taxon>Branchiostoma</taxon>
    </lineage>
</organism>
<keyword evidence="12" id="KW-0768">Sushi</keyword>
<sequence length="2334" mass="258612">MAGLCPRPLVAAFVCFIVFLSQSDVVKSLSGDNVCSRVEKYVCQVAYMQEYTTSCGGWRAWWSCRRHRTAYRPGICQSTIYYCCHGYEESGDSCVRKSCGQPTDPPHGRINGTGGHRYGDVVTFACEDGFVPVGSSERTCQADQTWSGTDFYCHNPCPDGYTKVNEVCLKFSDDKKSYEVAGNTCGKEDENLVVIKTTEMNTFIENTLRAKGIAESDHTWIGLDRHRGQWQWSDGSDTSGYNNWASGQPDSTDGRCAEIRPKLIYKWNDRNCDAKNHYICQKGLCPDGYTRVNGMCLKFSDDLKPYQSAKETCEAEGANLVIIKTAAMTKDIEDFLRANGTAPGNVYIGLDQLSEQWKWNDGSVMSAYNNWRPGEPSAQSGEDCVEILSDRDYKWNDVRCHMDKHFICQKNSCPDGYTRVSETCLKSSNEKKPYQNAKETCQEEGANLVIMKTATMTNNVERFIRMETGTTGLSRIWIGLDDLRADGQWQWSDGSDTSAYNNWNPGQPDSTDGRCAEIWPMLIYKWNATWCDVDNHFICQKVVQCPRPTSPANGTMDSDSDSNQVSDEFIYQNTVHFTCNPGYELAGEARLTCQEDGSWTSSFPTCAAVPCPQPTVPVNGAMISGPDAYHDMVNFVYHDTVHFTCDLGYELVGTAKATCQVDRTWSNSFPKCTRIRCPMTTLPVNGEVTGSNFYQDVQEFTCNSGYRLVGEARRTCQVDRTWSAPAPHCTDINECEVSPGICGQNGACVNLNGSFDCWCSPGYAMGSGGCKDVDECSSKLACSENAYCVNEPGTYHCVCLEGFTGNGVTCTEVVTTTTPASLTTAESTSAPTTEKYTTQTATTSTDSIEQSTSSAASPTTPFKASTASASPGDAMGQADETTEPFPTSTVTLVSHETTKNSPLPTMKTITDLQFDKDDPGKILDQLIPPKEQGKGESSSDDRRVDSTTCTQAMKILAGMSRTSSAKESTDAMVMIFNTVVTKCGTLSLDAQAEGGYVVGAMTDSIKQSVLEGASMEELAPKASAVVDTVASLMDSGESVTVTEDEEDVLALNRLPPRKRETFRKEMEKKRQQRQEQQWAYQREVTQRLKKDLDNIADALLDSKDSGERVQLGSKAVQMVLEKSSGERLGEAAVSAHAGSVTFPRAHALNDGGVAGDVDMKVVGFEQNPYVWDDTARDIKSSVVDIELKRPDKGTLNVKDLPEDITVVLKNGPDMFSNPRLVKYSPFPNDTMVYRTFNARRNQTYGVAVSLVAPYPAAVMYGKLGDFPNETDYDFKRDLNMDDFMMKTVPPHDNVHTAYIILQPDTAVDNGTEEYTIGLQIDGCPPSGCLYSVQIVRLNCLFWDEESGSWKGDGCRVSLESTLTDTVCLCNHLTGFGASAGTEPNKINFKTVFTKFYELVNNYAVWTTMVVVTGLFVVLLYPARRKDRKDEQKWSIRNVPGNRKCHLHRFLMRVDTGHDWGSGTRSKVSFLLTGDKGSTGPRGFEQDDMTFQSGGVDTFLLTTPQPLGGLTSLTVWHDNSGVGRHASWFLERVEVTDLQTSKRIQFVCNSWMGVEHGDGRLARSLPPTAETDVSVAQRFKLKLREKFKDGHVWMSVVTSRPRSYFSRVQRLSCCLCLLYCKMITSAMWFQGSEQGTSDVVVTIGPIELTADTLWVSLMTTLQVFPVNFIIVQIFRRCHPKDAPKSSGFQLPCWFLYVGWALLALTTLASGFFLLLYSVEWGSDKSVQWLTAFGLSFFQSMVVVQPAQAVFLAFGTTIVCAAKKNSNKDNNTTEDVEAGKRHHVDDTLPEQPHVAWTEQEETEQLKQQRAARKNWLQLTNNGKQSIVGIIIIAAALLMVQEAWSSSAPRINEGLKAGFLDGTDSVRSRDDALPWMKDTFTSKLYPAQHYNGEEMDWKDRMFINNMAAYRVGPVHLRQFRAQTGECTVPLKGLKHPTEKCVKSYKSGVVGDTLASFPESKPATFSRVVHGKNGSYSGPGYRVNLGETEAETTEVLKILEKNWWIDRYTAALVMDITLYHASANLFSAVSLLFEFPPTGGVTTTLRVETFPLTSPRVAAIFLLVAKAVFIVCLLLVIIRLVKKARKEGKSLILEVWTLADIAYVVTSLYVIAATVFKDIATGEAKSLLSQEVEKEQRGFVDLTDVAFWSDQFTAAVAMVIWFNLVKICSLMRVSFRVRTYLDILIKIQVKLFGSFLIFILTIAGFSLSGYLLFCPHVEAFRSLSDATASLLFLPWGEVSYDVLAPANETVGPLFLFVTNFCILYLLLSVTAGVFVSATSFLRGKQGRGRGAAAKQRKLRVIRAARKTRNAAAPVRNTLHYCNCDMSNECFGQTKSDSY</sequence>
<keyword evidence="5 14" id="KW-0812">Transmembrane</keyword>
<dbReference type="Pfam" id="PF07645">
    <property type="entry name" value="EGF_CA"/>
    <property type="match status" value="1"/>
</dbReference>
<evidence type="ECO:0000256" key="2">
    <source>
        <dbReference type="ARBA" id="ARBA00007200"/>
    </source>
</evidence>
<evidence type="ECO:0000259" key="16">
    <source>
        <dbReference type="PROSITE" id="PS50026"/>
    </source>
</evidence>
<dbReference type="Pfam" id="PF00084">
    <property type="entry name" value="Sushi"/>
    <property type="match status" value="4"/>
</dbReference>
<dbReference type="Gene3D" id="2.60.60.20">
    <property type="entry name" value="PLAT/LH2 domain"/>
    <property type="match status" value="1"/>
</dbReference>
<dbReference type="PROSITE" id="PS01187">
    <property type="entry name" value="EGF_CA"/>
    <property type="match status" value="1"/>
</dbReference>
<feature type="region of interest" description="Disordered" evidence="13">
    <location>
        <begin position="822"/>
        <end position="885"/>
    </location>
</feature>
<dbReference type="InterPro" id="IPR013122">
    <property type="entry name" value="PKD1_2_channel"/>
</dbReference>
<dbReference type="SUPFAM" id="SSF57535">
    <property type="entry name" value="Complement control module/SCR domain"/>
    <property type="match status" value="4"/>
</dbReference>
<evidence type="ECO:0000256" key="10">
    <source>
        <dbReference type="ARBA" id="ARBA00023157"/>
    </source>
</evidence>
<feature type="domain" description="EGF-like" evidence="16">
    <location>
        <begin position="731"/>
        <end position="771"/>
    </location>
</feature>
<evidence type="ECO:0000259" key="21">
    <source>
        <dbReference type="PROSITE" id="PS51041"/>
    </source>
</evidence>
<dbReference type="SMART" id="SM00032">
    <property type="entry name" value="CCP"/>
    <property type="match status" value="4"/>
</dbReference>
<evidence type="ECO:0000259" key="19">
    <source>
        <dbReference type="PROSITE" id="PS50221"/>
    </source>
</evidence>
<dbReference type="InterPro" id="IPR000203">
    <property type="entry name" value="GPS"/>
</dbReference>
<evidence type="ECO:0000256" key="13">
    <source>
        <dbReference type="SAM" id="MobiDB-lite"/>
    </source>
</evidence>
<evidence type="ECO:0000256" key="5">
    <source>
        <dbReference type="ARBA" id="ARBA00022692"/>
    </source>
</evidence>
<feature type="disulfide bond" evidence="12">
    <location>
        <begin position="126"/>
        <end position="153"/>
    </location>
</feature>
<feature type="compositionally biased region" description="Basic and acidic residues" evidence="13">
    <location>
        <begin position="931"/>
        <end position="945"/>
    </location>
</feature>
<keyword evidence="3" id="KW-1003">Cell membrane</keyword>
<accession>A0A8J9YTM9</accession>
<dbReference type="PROSITE" id="PS50221">
    <property type="entry name" value="GAIN_B"/>
    <property type="match status" value="1"/>
</dbReference>
<dbReference type="InterPro" id="IPR046338">
    <property type="entry name" value="GAIN_dom_sf"/>
</dbReference>
<evidence type="ECO:0000313" key="23">
    <source>
        <dbReference type="Proteomes" id="UP000838412"/>
    </source>
</evidence>
<evidence type="ECO:0000259" key="17">
    <source>
        <dbReference type="PROSITE" id="PS50041"/>
    </source>
</evidence>
<feature type="domain" description="C-type lectin" evidence="17">
    <location>
        <begin position="164"/>
        <end position="281"/>
    </location>
</feature>
<dbReference type="PANTHER" id="PTHR10877:SF194">
    <property type="entry name" value="LOCATION OF VULVA DEFECTIVE 1"/>
    <property type="match status" value="1"/>
</dbReference>
<dbReference type="PROSITE" id="PS50923">
    <property type="entry name" value="SUSHI"/>
    <property type="match status" value="4"/>
</dbReference>
<dbReference type="InterPro" id="IPR036392">
    <property type="entry name" value="PLAT/LH2_dom_sf"/>
</dbReference>
<feature type="region of interest" description="Disordered" evidence="13">
    <location>
        <begin position="913"/>
        <end position="946"/>
    </location>
</feature>
<dbReference type="SMART" id="SM00181">
    <property type="entry name" value="EGF"/>
    <property type="match status" value="3"/>
</dbReference>
<evidence type="ECO:0000256" key="6">
    <source>
        <dbReference type="ARBA" id="ARBA00022729"/>
    </source>
</evidence>
<dbReference type="InterPro" id="IPR051223">
    <property type="entry name" value="Polycystin"/>
</dbReference>
<comment type="similarity">
    <text evidence="2">Belongs to the polycystin family.</text>
</comment>
<dbReference type="InterPro" id="IPR024731">
    <property type="entry name" value="NELL2-like_EGF"/>
</dbReference>
<comment type="subcellular location">
    <subcellularLocation>
        <location evidence="1">Cell membrane</location>
        <topology evidence="1">Multi-pass membrane protein</topology>
    </subcellularLocation>
</comment>
<dbReference type="PANTHER" id="PTHR10877">
    <property type="entry name" value="POLYCYSTIN FAMILY MEMBER"/>
    <property type="match status" value="1"/>
</dbReference>
<evidence type="ECO:0000256" key="3">
    <source>
        <dbReference type="ARBA" id="ARBA00022475"/>
    </source>
</evidence>
<dbReference type="GO" id="GO:0050982">
    <property type="term" value="P:detection of mechanical stimulus"/>
    <property type="evidence" value="ECO:0007669"/>
    <property type="project" value="TreeGrafter"/>
</dbReference>
<feature type="signal peptide" evidence="15">
    <location>
        <begin position="1"/>
        <end position="28"/>
    </location>
</feature>
<dbReference type="SUPFAM" id="SSF49723">
    <property type="entry name" value="Lipase/lipooxygenase domain (PLAT/LH2 domain)"/>
    <property type="match status" value="1"/>
</dbReference>
<feature type="domain" description="Sushi" evidence="20">
    <location>
        <begin position="97"/>
        <end position="155"/>
    </location>
</feature>
<dbReference type="Gene3D" id="2.10.70.10">
    <property type="entry name" value="Complement Module, domain 1"/>
    <property type="match status" value="4"/>
</dbReference>
<dbReference type="SMART" id="SM00303">
    <property type="entry name" value="GPS"/>
    <property type="match status" value="1"/>
</dbReference>
<dbReference type="Pfam" id="PF00059">
    <property type="entry name" value="Lectin_C"/>
    <property type="match status" value="3"/>
</dbReference>
<dbReference type="InterPro" id="IPR049883">
    <property type="entry name" value="NOTCH1_EGF-like"/>
</dbReference>
<feature type="domain" description="C-type lectin" evidence="17">
    <location>
        <begin position="420"/>
        <end position="540"/>
    </location>
</feature>
<dbReference type="SUPFAM" id="SSF56436">
    <property type="entry name" value="C-type lectin-like"/>
    <property type="match status" value="3"/>
</dbReference>
<dbReference type="InterPro" id="IPR016186">
    <property type="entry name" value="C-type_lectin-like/link_sf"/>
</dbReference>
<evidence type="ECO:0000256" key="8">
    <source>
        <dbReference type="ARBA" id="ARBA00022989"/>
    </source>
</evidence>
<evidence type="ECO:0000259" key="20">
    <source>
        <dbReference type="PROSITE" id="PS50923"/>
    </source>
</evidence>
<dbReference type="Pfam" id="PF12947">
    <property type="entry name" value="EGF_3"/>
    <property type="match status" value="1"/>
</dbReference>
<dbReference type="SMART" id="SM00308">
    <property type="entry name" value="LH2"/>
    <property type="match status" value="1"/>
</dbReference>
<feature type="transmembrane region" description="Helical" evidence="14">
    <location>
        <begin position="2148"/>
        <end position="2167"/>
    </location>
</feature>
<dbReference type="Gene3D" id="3.10.100.10">
    <property type="entry name" value="Mannose-Binding Protein A, subunit A"/>
    <property type="match status" value="3"/>
</dbReference>
<proteinExistence type="inferred from homology"/>
<evidence type="ECO:0000256" key="14">
    <source>
        <dbReference type="SAM" id="Phobius"/>
    </source>
</evidence>
<evidence type="ECO:0000256" key="9">
    <source>
        <dbReference type="ARBA" id="ARBA00023136"/>
    </source>
</evidence>
<dbReference type="InterPro" id="IPR000742">
    <property type="entry name" value="EGF"/>
</dbReference>
<dbReference type="InterPro" id="IPR046791">
    <property type="entry name" value="Polycystin_dom"/>
</dbReference>
<feature type="domain" description="EGF-like" evidence="16">
    <location>
        <begin position="772"/>
        <end position="811"/>
    </location>
</feature>
<dbReference type="Gene3D" id="2.10.25.10">
    <property type="entry name" value="Laminin"/>
    <property type="match status" value="2"/>
</dbReference>
<feature type="domain" description="Sushi" evidence="20">
    <location>
        <begin position="543"/>
        <end position="608"/>
    </location>
</feature>
<dbReference type="OrthoDB" id="2121937at2759"/>
<feature type="disulfide bond" evidence="12">
    <location>
        <begin position="645"/>
        <end position="672"/>
    </location>
</feature>
<dbReference type="GO" id="GO:0005509">
    <property type="term" value="F:calcium ion binding"/>
    <property type="evidence" value="ECO:0007669"/>
    <property type="project" value="InterPro"/>
</dbReference>
<feature type="transmembrane region" description="Helical" evidence="14">
    <location>
        <begin position="2187"/>
        <end position="2209"/>
    </location>
</feature>
<dbReference type="InterPro" id="IPR001304">
    <property type="entry name" value="C-type_lectin-like"/>
</dbReference>
<evidence type="ECO:0000313" key="22">
    <source>
        <dbReference type="EMBL" id="CAH1241505.1"/>
    </source>
</evidence>
<keyword evidence="10 12" id="KW-1015">Disulfide bond</keyword>
<evidence type="ECO:0000256" key="4">
    <source>
        <dbReference type="ARBA" id="ARBA00022536"/>
    </source>
</evidence>
<evidence type="ECO:0000256" key="7">
    <source>
        <dbReference type="ARBA" id="ARBA00022737"/>
    </source>
</evidence>
<dbReference type="PROSITE" id="PS01186">
    <property type="entry name" value="EGF_2"/>
    <property type="match status" value="2"/>
</dbReference>
<dbReference type="Pfam" id="PF20519">
    <property type="entry name" value="Polycystin_dom"/>
    <property type="match status" value="1"/>
</dbReference>
<feature type="transmembrane region" description="Helical" evidence="14">
    <location>
        <begin position="1735"/>
        <end position="1760"/>
    </location>
</feature>
<dbReference type="InterPro" id="IPR001881">
    <property type="entry name" value="EGF-like_Ca-bd_dom"/>
</dbReference>
<dbReference type="CDD" id="cd00037">
    <property type="entry name" value="CLECT"/>
    <property type="match status" value="3"/>
</dbReference>
<evidence type="ECO:0000256" key="11">
    <source>
        <dbReference type="PROSITE-ProRule" id="PRU00076"/>
    </source>
</evidence>
<dbReference type="GO" id="GO:0005886">
    <property type="term" value="C:plasma membrane"/>
    <property type="evidence" value="ECO:0007669"/>
    <property type="project" value="UniProtKB-SubCell"/>
</dbReference>
<keyword evidence="7" id="KW-0677">Repeat</keyword>
<evidence type="ECO:0000256" key="15">
    <source>
        <dbReference type="SAM" id="SignalP"/>
    </source>
</evidence>
<dbReference type="Pfam" id="PF08016">
    <property type="entry name" value="PKD_channel"/>
    <property type="match status" value="1"/>
</dbReference>
<dbReference type="SUPFAM" id="SSF57196">
    <property type="entry name" value="EGF/Laminin"/>
    <property type="match status" value="2"/>
</dbReference>
<comment type="caution">
    <text evidence="11">Lacks conserved residue(s) required for the propagation of feature annotation.</text>
</comment>
<feature type="disulfide bond" evidence="12">
    <location>
        <begin position="579"/>
        <end position="606"/>
    </location>
</feature>
<dbReference type="PROSITE" id="PS50041">
    <property type="entry name" value="C_TYPE_LECTIN_2"/>
    <property type="match status" value="3"/>
</dbReference>
<keyword evidence="6 15" id="KW-0732">Signal</keyword>
<feature type="compositionally biased region" description="Low complexity" evidence="13">
    <location>
        <begin position="822"/>
        <end position="871"/>
    </location>
</feature>
<dbReference type="GO" id="GO:0005262">
    <property type="term" value="F:calcium channel activity"/>
    <property type="evidence" value="ECO:0007669"/>
    <property type="project" value="TreeGrafter"/>
</dbReference>
<dbReference type="InterPro" id="IPR000152">
    <property type="entry name" value="EGF-type_Asp/Asn_hydroxyl_site"/>
</dbReference>
<reference evidence="22" key="1">
    <citation type="submission" date="2022-01" db="EMBL/GenBank/DDBJ databases">
        <authorList>
            <person name="Braso-Vives M."/>
        </authorList>
    </citation>
    <scope>NUCLEOTIDE SEQUENCE</scope>
</reference>
<name>A0A8J9YTM9_BRALA</name>
<dbReference type="Proteomes" id="UP000838412">
    <property type="component" value="Chromosome 12"/>
</dbReference>
<dbReference type="InterPro" id="IPR001024">
    <property type="entry name" value="PLAT/LH2_dom"/>
</dbReference>
<feature type="transmembrane region" description="Helical" evidence="14">
    <location>
        <begin position="1693"/>
        <end position="1715"/>
    </location>
</feature>
<feature type="domain" description="GAIN-B" evidence="19">
    <location>
        <begin position="1212"/>
        <end position="1387"/>
    </location>
</feature>
<dbReference type="Pfam" id="PF01825">
    <property type="entry name" value="GPS"/>
    <property type="match status" value="1"/>
</dbReference>
<dbReference type="InterPro" id="IPR016187">
    <property type="entry name" value="CTDL_fold"/>
</dbReference>
<keyword evidence="23" id="KW-1185">Reference proteome</keyword>
<feature type="domain" description="PLAT" evidence="18">
    <location>
        <begin position="1447"/>
        <end position="1565"/>
    </location>
</feature>
<feature type="chain" id="PRO_5035477945" evidence="15">
    <location>
        <begin position="29"/>
        <end position="2334"/>
    </location>
</feature>
<dbReference type="PROSITE" id="PS51041">
    <property type="entry name" value="EMI"/>
    <property type="match status" value="1"/>
</dbReference>
<feature type="domain" description="Sushi" evidence="20">
    <location>
        <begin position="609"/>
        <end position="674"/>
    </location>
</feature>